<protein>
    <submittedName>
        <fullName evidence="2">Uncharacterized protein</fullName>
    </submittedName>
</protein>
<gene>
    <name evidence="2" type="ORF">MNVM_06710</name>
</gene>
<dbReference type="Proteomes" id="UP000466997">
    <property type="component" value="Chromosome"/>
</dbReference>
<organism evidence="2 3">
    <name type="scientific">Mycobacterium novum</name>
    <dbReference type="NCBI Taxonomy" id="2492438"/>
    <lineage>
        <taxon>Bacteria</taxon>
        <taxon>Bacillati</taxon>
        <taxon>Actinomycetota</taxon>
        <taxon>Actinomycetes</taxon>
        <taxon>Mycobacteriales</taxon>
        <taxon>Mycobacteriaceae</taxon>
        <taxon>Mycobacterium</taxon>
    </lineage>
</organism>
<dbReference type="KEGG" id="mnm:MNVM_06710"/>
<accession>A0A7I7JIM2</accession>
<reference evidence="2 3" key="1">
    <citation type="journal article" date="2019" name="Emerg. Microbes Infect.">
        <title>Comprehensive subspecies identification of 175 nontuberculous mycobacteria species based on 7547 genomic profiles.</title>
        <authorList>
            <person name="Matsumoto Y."/>
            <person name="Kinjo T."/>
            <person name="Motooka D."/>
            <person name="Nabeya D."/>
            <person name="Jung N."/>
            <person name="Uechi K."/>
            <person name="Horii T."/>
            <person name="Iida T."/>
            <person name="Fujita J."/>
            <person name="Nakamura S."/>
        </authorList>
    </citation>
    <scope>NUCLEOTIDE SEQUENCE [LARGE SCALE GENOMIC DNA]</scope>
    <source>
        <strain evidence="2 3">JCM 6391</strain>
    </source>
</reference>
<proteinExistence type="predicted"/>
<keyword evidence="1" id="KW-0812">Transmembrane</keyword>
<sequence length="58" mass="6083">MGKGHDGKDRHPVAGYATSCSATARIASVMLVGGALYRRGYYQKPMNPPPPRSPAAAP</sequence>
<name>A0A7I7JIM2_9MYCO</name>
<evidence type="ECO:0000256" key="1">
    <source>
        <dbReference type="SAM" id="Phobius"/>
    </source>
</evidence>
<evidence type="ECO:0000313" key="2">
    <source>
        <dbReference type="EMBL" id="BBX11590.1"/>
    </source>
</evidence>
<feature type="transmembrane region" description="Helical" evidence="1">
    <location>
        <begin position="13"/>
        <end position="37"/>
    </location>
</feature>
<keyword evidence="1" id="KW-1133">Transmembrane helix</keyword>
<keyword evidence="3" id="KW-1185">Reference proteome</keyword>
<dbReference type="AlphaFoldDB" id="A0A7I7JIM2"/>
<dbReference type="EMBL" id="AP022562">
    <property type="protein sequence ID" value="BBX11590.1"/>
    <property type="molecule type" value="Genomic_DNA"/>
</dbReference>
<keyword evidence="1" id="KW-0472">Membrane</keyword>
<evidence type="ECO:0000313" key="3">
    <source>
        <dbReference type="Proteomes" id="UP000466997"/>
    </source>
</evidence>